<evidence type="ECO:0000256" key="1">
    <source>
        <dbReference type="SAM" id="MobiDB-lite"/>
    </source>
</evidence>
<name>A0A951Q5B4_9NOST</name>
<feature type="region of interest" description="Disordered" evidence="1">
    <location>
        <begin position="1"/>
        <end position="23"/>
    </location>
</feature>
<dbReference type="EMBL" id="JAHHHN010000029">
    <property type="protein sequence ID" value="MBW4565018.1"/>
    <property type="molecule type" value="Genomic_DNA"/>
</dbReference>
<comment type="caution">
    <text evidence="2">The sequence shown here is derived from an EMBL/GenBank/DDBJ whole genome shotgun (WGS) entry which is preliminary data.</text>
</comment>
<gene>
    <name evidence="2" type="ORF">KME32_28730</name>
</gene>
<sequence length="300" mass="34281">MNQPPKRRKTTSAASSNPEPLKNPALVTIDINAVEVPELTEQEQSDRLNLERKVERAFFEAGKALMELRERRLYRSAHRTFEEYCRDRFGHSRQQSNYLIAAAGVYENLTTNGCQNMVDKDLATNGCQILPTSERQVRPLVPLKLEEQRSCWQQAVEEAGGKIPSGRIVKDVVQRIMERVKAPNPYRMGEVCQILPKDNPELRGKGGCWCIISHVGDFSCTVTAWDGQYTVRIDHLKPLNYSDSDCQQMQLLSDRIRRLRENSSLEAPTEAVLKCLGELKRPYLTTVEEKLLSVIEKEYD</sequence>
<evidence type="ECO:0000313" key="3">
    <source>
        <dbReference type="Proteomes" id="UP000715781"/>
    </source>
</evidence>
<reference evidence="2" key="1">
    <citation type="submission" date="2021-05" db="EMBL/GenBank/DDBJ databases">
        <authorList>
            <person name="Pietrasiak N."/>
            <person name="Ward R."/>
            <person name="Stajich J.E."/>
            <person name="Kurbessoian T."/>
        </authorList>
    </citation>
    <scope>NUCLEOTIDE SEQUENCE</scope>
    <source>
        <strain evidence="2">JT2-VF2</strain>
    </source>
</reference>
<organism evidence="2 3">
    <name type="scientific">Mojavia pulchra JT2-VF2</name>
    <dbReference type="NCBI Taxonomy" id="287848"/>
    <lineage>
        <taxon>Bacteria</taxon>
        <taxon>Bacillati</taxon>
        <taxon>Cyanobacteriota</taxon>
        <taxon>Cyanophyceae</taxon>
        <taxon>Nostocales</taxon>
        <taxon>Nostocaceae</taxon>
    </lineage>
</organism>
<accession>A0A951Q5B4</accession>
<protein>
    <submittedName>
        <fullName evidence="2">Uncharacterized protein</fullName>
    </submittedName>
</protein>
<dbReference type="AlphaFoldDB" id="A0A951Q5B4"/>
<proteinExistence type="predicted"/>
<feature type="compositionally biased region" description="Basic residues" evidence="1">
    <location>
        <begin position="1"/>
        <end position="10"/>
    </location>
</feature>
<reference evidence="2" key="2">
    <citation type="journal article" date="2022" name="Microbiol. Resour. Announc.">
        <title>Metagenome Sequencing to Explore Phylogenomics of Terrestrial Cyanobacteria.</title>
        <authorList>
            <person name="Ward R.D."/>
            <person name="Stajich J.E."/>
            <person name="Johansen J.R."/>
            <person name="Huntemann M."/>
            <person name="Clum A."/>
            <person name="Foster B."/>
            <person name="Foster B."/>
            <person name="Roux S."/>
            <person name="Palaniappan K."/>
            <person name="Varghese N."/>
            <person name="Mukherjee S."/>
            <person name="Reddy T.B.K."/>
            <person name="Daum C."/>
            <person name="Copeland A."/>
            <person name="Chen I.A."/>
            <person name="Ivanova N.N."/>
            <person name="Kyrpides N.C."/>
            <person name="Shapiro N."/>
            <person name="Eloe-Fadrosh E.A."/>
            <person name="Pietrasiak N."/>
        </authorList>
    </citation>
    <scope>NUCLEOTIDE SEQUENCE</scope>
    <source>
        <strain evidence="2">JT2-VF2</strain>
    </source>
</reference>
<dbReference type="Proteomes" id="UP000715781">
    <property type="component" value="Unassembled WGS sequence"/>
</dbReference>
<evidence type="ECO:0000313" key="2">
    <source>
        <dbReference type="EMBL" id="MBW4565018.1"/>
    </source>
</evidence>